<keyword evidence="1" id="KW-0963">Cytoplasm</keyword>
<dbReference type="InterPro" id="IPR037218">
    <property type="entry name" value="PTPA_sf"/>
</dbReference>
<organism evidence="2 3">
    <name type="scientific">Caulochytrium protostelioides</name>
    <dbReference type="NCBI Taxonomy" id="1555241"/>
    <lineage>
        <taxon>Eukaryota</taxon>
        <taxon>Fungi</taxon>
        <taxon>Fungi incertae sedis</taxon>
        <taxon>Chytridiomycota</taxon>
        <taxon>Chytridiomycota incertae sedis</taxon>
        <taxon>Chytridiomycetes</taxon>
        <taxon>Caulochytriales</taxon>
        <taxon>Caulochytriaceae</taxon>
        <taxon>Caulochytrium</taxon>
    </lineage>
</organism>
<keyword evidence="1" id="KW-0413">Isomerase</keyword>
<keyword evidence="1" id="KW-0697">Rotamase</keyword>
<evidence type="ECO:0000313" key="3">
    <source>
        <dbReference type="Proteomes" id="UP000274922"/>
    </source>
</evidence>
<name>A0A4P9WXQ6_9FUNG</name>
<evidence type="ECO:0000256" key="1">
    <source>
        <dbReference type="RuleBase" id="RU361210"/>
    </source>
</evidence>
<comment type="function">
    <text evidence="1">PPIases accelerate the folding of proteins. It catalyzes the cis-trans isomerization of proline imidic peptide bonds in oligopeptides.</text>
</comment>
<evidence type="ECO:0000313" key="2">
    <source>
        <dbReference type="EMBL" id="RKO98204.1"/>
    </source>
</evidence>
<dbReference type="GO" id="GO:0008160">
    <property type="term" value="F:protein tyrosine phosphatase activator activity"/>
    <property type="evidence" value="ECO:0007669"/>
    <property type="project" value="TreeGrafter"/>
</dbReference>
<comment type="subcellular location">
    <subcellularLocation>
        <location evidence="1">Cytoplasm</location>
    </subcellularLocation>
</comment>
<dbReference type="Pfam" id="PF03095">
    <property type="entry name" value="PTPA"/>
    <property type="match status" value="1"/>
</dbReference>
<reference evidence="3" key="1">
    <citation type="journal article" date="2018" name="Nat. Microbiol.">
        <title>Leveraging single-cell genomics to expand the fungal tree of life.</title>
        <authorList>
            <person name="Ahrendt S.R."/>
            <person name="Quandt C.A."/>
            <person name="Ciobanu D."/>
            <person name="Clum A."/>
            <person name="Salamov A."/>
            <person name="Andreopoulos B."/>
            <person name="Cheng J.F."/>
            <person name="Woyke T."/>
            <person name="Pelin A."/>
            <person name="Henrissat B."/>
            <person name="Reynolds N.K."/>
            <person name="Benny G.L."/>
            <person name="Smith M.E."/>
            <person name="James T.Y."/>
            <person name="Grigoriev I.V."/>
        </authorList>
    </citation>
    <scope>NUCLEOTIDE SEQUENCE [LARGE SCALE GENOMIC DNA]</scope>
    <source>
        <strain evidence="3">ATCC 52028</strain>
    </source>
</reference>
<dbReference type="OrthoDB" id="16120at2759"/>
<comment type="similarity">
    <text evidence="1">Belongs to the PTPA-type PPIase family.</text>
</comment>
<dbReference type="EC" id="5.2.1.8" evidence="1"/>
<accession>A0A4P9WXQ6</accession>
<dbReference type="SUPFAM" id="SSF140984">
    <property type="entry name" value="PTPA-like"/>
    <property type="match status" value="1"/>
</dbReference>
<dbReference type="GO" id="GO:0003755">
    <property type="term" value="F:peptidyl-prolyl cis-trans isomerase activity"/>
    <property type="evidence" value="ECO:0007669"/>
    <property type="project" value="UniProtKB-KW"/>
</dbReference>
<dbReference type="GO" id="GO:0005634">
    <property type="term" value="C:nucleus"/>
    <property type="evidence" value="ECO:0007669"/>
    <property type="project" value="TreeGrafter"/>
</dbReference>
<dbReference type="PANTHER" id="PTHR10012">
    <property type="entry name" value="SERINE/THREONINE-PROTEIN PHOSPHATASE 2A REGULATORY SUBUNIT B"/>
    <property type="match status" value="1"/>
</dbReference>
<dbReference type="GO" id="GO:0000159">
    <property type="term" value="C:protein phosphatase type 2A complex"/>
    <property type="evidence" value="ECO:0007669"/>
    <property type="project" value="TreeGrafter"/>
</dbReference>
<keyword evidence="3" id="KW-1185">Reference proteome</keyword>
<protein>
    <recommendedName>
        <fullName evidence="1">Serine/threonine-protein phosphatase 2A activator</fullName>
        <ecNumber evidence="1">5.2.1.8</ecNumber>
    </recommendedName>
    <alternativeName>
        <fullName evidence="1">Phosphotyrosyl phosphatase activator</fullName>
    </alternativeName>
</protein>
<gene>
    <name evidence="2" type="ORF">CXG81DRAFT_29009</name>
</gene>
<dbReference type="Proteomes" id="UP000274922">
    <property type="component" value="Unassembled WGS sequence"/>
</dbReference>
<comment type="catalytic activity">
    <reaction evidence="1">
        <text>[protein]-peptidylproline (omega=180) = [protein]-peptidylproline (omega=0)</text>
        <dbReference type="Rhea" id="RHEA:16237"/>
        <dbReference type="Rhea" id="RHEA-COMP:10747"/>
        <dbReference type="Rhea" id="RHEA-COMP:10748"/>
        <dbReference type="ChEBI" id="CHEBI:83833"/>
        <dbReference type="ChEBI" id="CHEBI:83834"/>
        <dbReference type="EC" id="5.2.1.8"/>
    </reaction>
</comment>
<dbReference type="InterPro" id="IPR004327">
    <property type="entry name" value="Phstyr_phstse_ac"/>
</dbReference>
<dbReference type="PIRSF" id="PIRSF016325">
    <property type="entry name" value="Phstyr_phstse_ac"/>
    <property type="match status" value="1"/>
</dbReference>
<sequence length="272" mass="28899">MTEALVIEPGPHSALRDGRPVRTILSVEDLEAFKASPTFEALVAFIEQLAASVKGRSLCDTLPGDAAATKTADAASDVAASGNAAAGNAAAGNAAAGSDESGNNESGIAATDASPAVHRLMLTLNALEALIDAHPPVANENSRFGNPAFRDWHAAMADRAESWVADVIAGDRDADASSSSKTAQVREIAAYLQNAFGSEKRIDYGTGHEAHFLAFLYALNTLGLFSESDRPVLVLRVFWRYIAVMRRLQFAYWLEPAGSHGVWGLDDYHFLP</sequence>
<feature type="non-terminal residue" evidence="2">
    <location>
        <position position="272"/>
    </location>
</feature>
<dbReference type="EMBL" id="ML014639">
    <property type="protein sequence ID" value="RKO98204.1"/>
    <property type="molecule type" value="Genomic_DNA"/>
</dbReference>
<dbReference type="AlphaFoldDB" id="A0A4P9WXQ6"/>
<dbReference type="GO" id="GO:0007052">
    <property type="term" value="P:mitotic spindle organization"/>
    <property type="evidence" value="ECO:0007669"/>
    <property type="project" value="TreeGrafter"/>
</dbReference>
<dbReference type="PANTHER" id="PTHR10012:SF5">
    <property type="entry name" value="SERINE_THREONINE-PROTEIN PHOSPHATASE 2A ACTIVATOR 2"/>
    <property type="match status" value="1"/>
</dbReference>
<proteinExistence type="inferred from homology"/>
<dbReference type="GO" id="GO:0005737">
    <property type="term" value="C:cytoplasm"/>
    <property type="evidence" value="ECO:0007669"/>
    <property type="project" value="UniProtKB-SubCell"/>
</dbReference>
<dbReference type="STRING" id="1555241.A0A4P9WXQ6"/>